<dbReference type="Pfam" id="PF08700">
    <property type="entry name" value="VPS51_Exo84_N"/>
    <property type="match status" value="1"/>
</dbReference>
<evidence type="ECO:0000256" key="5">
    <source>
        <dbReference type="ARBA" id="ARBA00022927"/>
    </source>
</evidence>
<dbReference type="InParanoid" id="A9UXF1"/>
<evidence type="ECO:0000256" key="6">
    <source>
        <dbReference type="ARBA" id="ARBA00023034"/>
    </source>
</evidence>
<dbReference type="GO" id="GO:0015031">
    <property type="term" value="P:protein transport"/>
    <property type="evidence" value="ECO:0007669"/>
    <property type="project" value="UniProtKB-KW"/>
</dbReference>
<gene>
    <name evidence="8" type="ORF">MONBRDRAFT_7790</name>
</gene>
<keyword evidence="5" id="KW-0653">Protein transport</keyword>
<evidence type="ECO:0000256" key="1">
    <source>
        <dbReference type="ARBA" id="ARBA00004395"/>
    </source>
</evidence>
<evidence type="ECO:0000313" key="9">
    <source>
        <dbReference type="Proteomes" id="UP000001357"/>
    </source>
</evidence>
<dbReference type="GO" id="GO:0017119">
    <property type="term" value="C:Golgi transport complex"/>
    <property type="evidence" value="ECO:0007669"/>
    <property type="project" value="InterPro"/>
</dbReference>
<protein>
    <recommendedName>
        <fullName evidence="3">Conserved oligomeric Golgi complex subunit 1</fullName>
    </recommendedName>
</protein>
<keyword evidence="9" id="KW-1185">Reference proteome</keyword>
<keyword evidence="4" id="KW-0813">Transport</keyword>
<dbReference type="STRING" id="81824.A9UXF1"/>
<dbReference type="GO" id="GO:0000139">
    <property type="term" value="C:Golgi membrane"/>
    <property type="evidence" value="ECO:0007669"/>
    <property type="project" value="UniProtKB-SubCell"/>
</dbReference>
<comment type="subcellular location">
    <subcellularLocation>
        <location evidence="1">Golgi apparatus membrane</location>
        <topology evidence="1">Peripheral membrane protein</topology>
    </subcellularLocation>
</comment>
<evidence type="ECO:0000256" key="3">
    <source>
        <dbReference type="ARBA" id="ARBA00020978"/>
    </source>
</evidence>
<sequence length="433" mass="47650">MATEWDDKANALFQEQSIDEIAAAHGKLVYVQVAPIAGGSSCRRLPRASQASWLLCFFNSIPSRNDINSKKQDLRQMVGQRYRELLQAANDIKDMAATSAQTMAGVQFLQQHCDQLLGTPLPFFNASSEGTKLQHTVPLYALAVQVKLLLKGPEKRNQSALQHFPIIKSSSASLGRMDADIVQHLERVMEQGGVNAERLVSALLAWQCCTQSTPDAALTRFLSLQTQGIVLRAQSALQDATINSRDAMHRISMSVFDAIDILYHVVLRPEDDGETASDVKTAAERCASQLLTGAKVRDYKDFMDVADVASYTWSAERVDNYDYGLVSTESGPGSQNKMDLKTSCSLAAHGLYADVAHALTAFEAQLMAIATESEEIYANKQSDAETILLQLRGESNTADLTQQQAHWHFLHAEALRSVTFAMPILYSCCKNAR</sequence>
<proteinExistence type="inferred from homology"/>
<dbReference type="eggNOG" id="KOG2033">
    <property type="taxonomic scope" value="Eukaryota"/>
</dbReference>
<dbReference type="EMBL" id="CH991549">
    <property type="protein sequence ID" value="EDQ89834.1"/>
    <property type="molecule type" value="Genomic_DNA"/>
</dbReference>
<dbReference type="PANTHER" id="PTHR31658:SF0">
    <property type="entry name" value="CONSERVED OLIGOMERIC GOLGI COMPLEX SUBUNIT 1"/>
    <property type="match status" value="1"/>
</dbReference>
<name>A9UXF1_MONBE</name>
<keyword evidence="6" id="KW-0333">Golgi apparatus</keyword>
<evidence type="ECO:0000256" key="7">
    <source>
        <dbReference type="ARBA" id="ARBA00023136"/>
    </source>
</evidence>
<keyword evidence="7" id="KW-0472">Membrane</keyword>
<dbReference type="GO" id="GO:0006891">
    <property type="term" value="P:intra-Golgi vesicle-mediated transport"/>
    <property type="evidence" value="ECO:0007669"/>
    <property type="project" value="InterPro"/>
</dbReference>
<dbReference type="GeneID" id="5890607"/>
<evidence type="ECO:0000256" key="2">
    <source>
        <dbReference type="ARBA" id="ARBA00006653"/>
    </source>
</evidence>
<comment type="similarity">
    <text evidence="2">Belongs to the COG1 family.</text>
</comment>
<dbReference type="AlphaFoldDB" id="A9UXF1"/>
<dbReference type="RefSeq" id="XP_001745256.1">
    <property type="nucleotide sequence ID" value="XM_001745204.1"/>
</dbReference>
<dbReference type="PANTHER" id="PTHR31658">
    <property type="entry name" value="CONSERVED OLIGOMERIC GOLGI COMPLEX SUBUNIT 1"/>
    <property type="match status" value="1"/>
</dbReference>
<dbReference type="InterPro" id="IPR033370">
    <property type="entry name" value="COG1"/>
</dbReference>
<organism evidence="8 9">
    <name type="scientific">Monosiga brevicollis</name>
    <name type="common">Choanoflagellate</name>
    <dbReference type="NCBI Taxonomy" id="81824"/>
    <lineage>
        <taxon>Eukaryota</taxon>
        <taxon>Choanoflagellata</taxon>
        <taxon>Craspedida</taxon>
        <taxon>Salpingoecidae</taxon>
        <taxon>Monosiga</taxon>
    </lineage>
</organism>
<accession>A9UXF1</accession>
<dbReference type="Proteomes" id="UP000001357">
    <property type="component" value="Unassembled WGS sequence"/>
</dbReference>
<evidence type="ECO:0000256" key="4">
    <source>
        <dbReference type="ARBA" id="ARBA00022448"/>
    </source>
</evidence>
<evidence type="ECO:0000313" key="8">
    <source>
        <dbReference type="EMBL" id="EDQ89834.1"/>
    </source>
</evidence>
<reference evidence="8 9" key="1">
    <citation type="journal article" date="2008" name="Nature">
        <title>The genome of the choanoflagellate Monosiga brevicollis and the origin of metazoans.</title>
        <authorList>
            <consortium name="JGI Sequencing"/>
            <person name="King N."/>
            <person name="Westbrook M.J."/>
            <person name="Young S.L."/>
            <person name="Kuo A."/>
            <person name="Abedin M."/>
            <person name="Chapman J."/>
            <person name="Fairclough S."/>
            <person name="Hellsten U."/>
            <person name="Isogai Y."/>
            <person name="Letunic I."/>
            <person name="Marr M."/>
            <person name="Pincus D."/>
            <person name="Putnam N."/>
            <person name="Rokas A."/>
            <person name="Wright K.J."/>
            <person name="Zuzow R."/>
            <person name="Dirks W."/>
            <person name="Good M."/>
            <person name="Goodstein D."/>
            <person name="Lemons D."/>
            <person name="Li W."/>
            <person name="Lyons J.B."/>
            <person name="Morris A."/>
            <person name="Nichols S."/>
            <person name="Richter D.J."/>
            <person name="Salamov A."/>
            <person name="Bork P."/>
            <person name="Lim W.A."/>
            <person name="Manning G."/>
            <person name="Miller W.T."/>
            <person name="McGinnis W."/>
            <person name="Shapiro H."/>
            <person name="Tjian R."/>
            <person name="Grigoriev I.V."/>
            <person name="Rokhsar D."/>
        </authorList>
    </citation>
    <scope>NUCLEOTIDE SEQUENCE [LARGE SCALE GENOMIC DNA]</scope>
    <source>
        <strain evidence="9">MX1 / ATCC 50154</strain>
    </source>
</reference>
<dbReference type="KEGG" id="mbr:MONBRDRAFT_7790"/>